<evidence type="ECO:0000256" key="8">
    <source>
        <dbReference type="SAM" id="Phobius"/>
    </source>
</evidence>
<evidence type="ECO:0000256" key="6">
    <source>
        <dbReference type="ARBA" id="ARBA00023136"/>
    </source>
</evidence>
<dbReference type="InterPro" id="IPR013057">
    <property type="entry name" value="AA_transpt_TM"/>
</dbReference>
<protein>
    <recommendedName>
        <fullName evidence="9">Amino acid transporter transmembrane domain-containing protein</fullName>
    </recommendedName>
</protein>
<evidence type="ECO:0000256" key="7">
    <source>
        <dbReference type="SAM" id="MobiDB-lite"/>
    </source>
</evidence>
<keyword evidence="2" id="KW-0813">Transport</keyword>
<evidence type="ECO:0000256" key="2">
    <source>
        <dbReference type="ARBA" id="ARBA00022448"/>
    </source>
</evidence>
<keyword evidence="5 8" id="KW-1133">Transmembrane helix</keyword>
<organism evidence="10 11">
    <name type="scientific">Eleusine coracana subsp. coracana</name>
    <dbReference type="NCBI Taxonomy" id="191504"/>
    <lineage>
        <taxon>Eukaryota</taxon>
        <taxon>Viridiplantae</taxon>
        <taxon>Streptophyta</taxon>
        <taxon>Embryophyta</taxon>
        <taxon>Tracheophyta</taxon>
        <taxon>Spermatophyta</taxon>
        <taxon>Magnoliopsida</taxon>
        <taxon>Liliopsida</taxon>
        <taxon>Poales</taxon>
        <taxon>Poaceae</taxon>
        <taxon>PACMAD clade</taxon>
        <taxon>Chloridoideae</taxon>
        <taxon>Cynodonteae</taxon>
        <taxon>Eleusininae</taxon>
        <taxon>Eleusine</taxon>
    </lineage>
</organism>
<keyword evidence="4" id="KW-0029">Amino-acid transport</keyword>
<evidence type="ECO:0000259" key="9">
    <source>
        <dbReference type="Pfam" id="PF01490"/>
    </source>
</evidence>
<comment type="caution">
    <text evidence="10">The sequence shown here is derived from an EMBL/GenBank/DDBJ whole genome shotgun (WGS) entry which is preliminary data.</text>
</comment>
<evidence type="ECO:0000256" key="4">
    <source>
        <dbReference type="ARBA" id="ARBA00022970"/>
    </source>
</evidence>
<feature type="transmembrane region" description="Helical" evidence="8">
    <location>
        <begin position="233"/>
        <end position="255"/>
    </location>
</feature>
<feature type="transmembrane region" description="Helical" evidence="8">
    <location>
        <begin position="95"/>
        <end position="118"/>
    </location>
</feature>
<evidence type="ECO:0000256" key="5">
    <source>
        <dbReference type="ARBA" id="ARBA00022989"/>
    </source>
</evidence>
<dbReference type="GO" id="GO:0006865">
    <property type="term" value="P:amino acid transport"/>
    <property type="evidence" value="ECO:0007669"/>
    <property type="project" value="UniProtKB-KW"/>
</dbReference>
<dbReference type="EMBL" id="BQKI01000101">
    <property type="protein sequence ID" value="GJN40030.1"/>
    <property type="molecule type" value="Genomic_DNA"/>
</dbReference>
<evidence type="ECO:0000256" key="1">
    <source>
        <dbReference type="ARBA" id="ARBA00004370"/>
    </source>
</evidence>
<keyword evidence="6 8" id="KW-0472">Membrane</keyword>
<evidence type="ECO:0000313" key="11">
    <source>
        <dbReference type="Proteomes" id="UP001054889"/>
    </source>
</evidence>
<proteinExistence type="predicted"/>
<reference evidence="10" key="2">
    <citation type="submission" date="2021-12" db="EMBL/GenBank/DDBJ databases">
        <title>Resequencing data analysis of finger millet.</title>
        <authorList>
            <person name="Hatakeyama M."/>
            <person name="Aluri S."/>
            <person name="Balachadran M.T."/>
            <person name="Sivarajan S.R."/>
            <person name="Poveda L."/>
            <person name="Shimizu-Inatsugi R."/>
            <person name="Schlapbach R."/>
            <person name="Sreeman S.M."/>
            <person name="Shimizu K.K."/>
        </authorList>
    </citation>
    <scope>NUCLEOTIDE SEQUENCE</scope>
</reference>
<dbReference type="PANTHER" id="PTHR48017">
    <property type="entry name" value="OS05G0424000 PROTEIN-RELATED"/>
    <property type="match status" value="1"/>
</dbReference>
<accession>A0AAV5FZW6</accession>
<dbReference type="Proteomes" id="UP001054889">
    <property type="component" value="Unassembled WGS sequence"/>
</dbReference>
<gene>
    <name evidence="10" type="primary">gb29192</name>
    <name evidence="10" type="ORF">PR202_gb29192</name>
</gene>
<keyword evidence="11" id="KW-1185">Reference proteome</keyword>
<reference evidence="10" key="1">
    <citation type="journal article" date="2018" name="DNA Res.">
        <title>Multiple hybrid de novo genome assembly of finger millet, an orphan allotetraploid crop.</title>
        <authorList>
            <person name="Hatakeyama M."/>
            <person name="Aluri S."/>
            <person name="Balachadran M.T."/>
            <person name="Sivarajan S.R."/>
            <person name="Patrignani A."/>
            <person name="Gruter S."/>
            <person name="Poveda L."/>
            <person name="Shimizu-Inatsugi R."/>
            <person name="Baeten J."/>
            <person name="Francoijs K.J."/>
            <person name="Nataraja K.N."/>
            <person name="Reddy Y.A.N."/>
            <person name="Phadnis S."/>
            <person name="Ravikumar R.L."/>
            <person name="Schlapbach R."/>
            <person name="Sreeman S.M."/>
            <person name="Shimizu K.K."/>
        </authorList>
    </citation>
    <scope>NUCLEOTIDE SEQUENCE</scope>
</reference>
<dbReference type="AlphaFoldDB" id="A0AAV5FZW6"/>
<evidence type="ECO:0000256" key="3">
    <source>
        <dbReference type="ARBA" id="ARBA00022692"/>
    </source>
</evidence>
<dbReference type="GO" id="GO:0016020">
    <property type="term" value="C:membrane"/>
    <property type="evidence" value="ECO:0007669"/>
    <property type="project" value="UniProtKB-SubCell"/>
</dbReference>
<evidence type="ECO:0000313" key="10">
    <source>
        <dbReference type="EMBL" id="GJN40030.1"/>
    </source>
</evidence>
<dbReference type="Pfam" id="PF01490">
    <property type="entry name" value="Aa_trans"/>
    <property type="match status" value="1"/>
</dbReference>
<comment type="subcellular location">
    <subcellularLocation>
        <location evidence="1">Membrane</location>
    </subcellularLocation>
</comment>
<feature type="region of interest" description="Disordered" evidence="7">
    <location>
        <begin position="268"/>
        <end position="290"/>
    </location>
</feature>
<feature type="transmembrane region" description="Helical" evidence="8">
    <location>
        <begin position="192"/>
        <end position="213"/>
    </location>
</feature>
<name>A0AAV5FZW6_ELECO</name>
<keyword evidence="3 8" id="KW-0812">Transmembrane</keyword>
<sequence length="290" mass="31094">MHEIVPGKRFDRYHELGQHVFGEKLGLWIIVPQQLIVEVGTDIVYMVTGGQSLKKVYDLLCSSAHHCKDIRLTFWIMIFASVHLPLSQLPNFNSISAIFAAAAAAAMSLTYSMIAFFASAFKGASSHSSNAASAVDYALKAATTAGKAFGVLNALGAVAFAYAGHNVVLEIQATIPSTPDQPSKKPMWKGVVVAYALVALCYLAVAFTGYYAFGNAVAPNVLISLEKPKWLVAAANLMVAVHVVGSYQVFALPVFDMMETVLVKKLDSRRGSGSGSSPDPPMSWPRCSSE</sequence>
<feature type="domain" description="Amino acid transporter transmembrane" evidence="9">
    <location>
        <begin position="5"/>
        <end position="265"/>
    </location>
</feature>